<dbReference type="RefSeq" id="XP_037142657.1">
    <property type="nucleotide sequence ID" value="XM_037286762.1"/>
</dbReference>
<keyword evidence="2" id="KW-1185">Reference proteome</keyword>
<dbReference type="Proteomes" id="UP000509704">
    <property type="component" value="Chromosome 1"/>
</dbReference>
<dbReference type="GeneID" id="59234566"/>
<dbReference type="AlphaFoldDB" id="A0A7H9AYS8"/>
<dbReference type="KEGG" id="zmk:HG535_0A08760"/>
<name>A0A7H9AYS8_ZYGMR</name>
<dbReference type="Pfam" id="PF17119">
    <property type="entry name" value="MMU163"/>
    <property type="match status" value="1"/>
</dbReference>
<proteinExistence type="predicted"/>
<dbReference type="EMBL" id="CP058604">
    <property type="protein sequence ID" value="QLG70929.1"/>
    <property type="molecule type" value="Genomic_DNA"/>
</dbReference>
<evidence type="ECO:0000313" key="2">
    <source>
        <dbReference type="Proteomes" id="UP000509704"/>
    </source>
</evidence>
<reference evidence="1 2" key="1">
    <citation type="submission" date="2020-07" db="EMBL/GenBank/DDBJ databases">
        <title>The yeast mating-type switching endonuclease HO is a domesticated member of an unorthodox homing genetic element family.</title>
        <authorList>
            <person name="Coughlan A.Y."/>
            <person name="Lombardi L."/>
            <person name="Braun-Galleani S."/>
            <person name="Martos A.R."/>
            <person name="Galeote V."/>
            <person name="Bigey F."/>
            <person name="Dequin S."/>
            <person name="Byrne K.P."/>
            <person name="Wolfe K.H."/>
        </authorList>
    </citation>
    <scope>NUCLEOTIDE SEQUENCE [LARGE SCALE GENOMIC DNA]</scope>
    <source>
        <strain evidence="1 2">NRRL Y-6702</strain>
    </source>
</reference>
<organism evidence="1 2">
    <name type="scientific">Zygotorulaspora mrakii</name>
    <name type="common">Zygosaccharomyces mrakii</name>
    <dbReference type="NCBI Taxonomy" id="42260"/>
    <lineage>
        <taxon>Eukaryota</taxon>
        <taxon>Fungi</taxon>
        <taxon>Dikarya</taxon>
        <taxon>Ascomycota</taxon>
        <taxon>Saccharomycotina</taxon>
        <taxon>Saccharomycetes</taxon>
        <taxon>Saccharomycetales</taxon>
        <taxon>Saccharomycetaceae</taxon>
        <taxon>Zygotorulaspora</taxon>
    </lineage>
</organism>
<evidence type="ECO:0000313" key="1">
    <source>
        <dbReference type="EMBL" id="QLG70929.1"/>
    </source>
</evidence>
<dbReference type="InterPro" id="IPR031342">
    <property type="entry name" value="Mug163-like"/>
</dbReference>
<protein>
    <submittedName>
        <fullName evidence="1">Uncharacterized protein</fullName>
    </submittedName>
</protein>
<dbReference type="OrthoDB" id="5329385at2759"/>
<sequence length="255" mass="29231">MFLHIKHFECASRSLSHLTRIRMSHTCYRLYSLRHANLGTMTEYLTKKGVPNFLQEPFEDSIIDKNIKLRLLPTTHPYFPVLSGKTKYKASINAIRLLTNKLILTRRSQLLITSVLTLLRDDKDSLAKQKQFNCCTKNDKLVINWQSCSSKEECEKPIRNQKGRVTPFPTMKDSKPPFLDFVFHPSSKSVSGDAVSAQVDSLNPYETNDSKNSRIIKGVFIFEFNDDNSHILAHTFEDIQMIDFEKKVPTGALAC</sequence>
<gene>
    <name evidence="1" type="ORF">HG535_0A08760</name>
</gene>
<accession>A0A7H9AYS8</accession>